<dbReference type="RefSeq" id="XP_043006391.1">
    <property type="nucleotide sequence ID" value="XM_043156604.1"/>
</dbReference>
<evidence type="ECO:0000313" key="2">
    <source>
        <dbReference type="EMBL" id="KAG7089921.1"/>
    </source>
</evidence>
<dbReference type="AlphaFoldDB" id="A0A9P7RUB4"/>
<dbReference type="Proteomes" id="UP001049176">
    <property type="component" value="Chromosome 7"/>
</dbReference>
<dbReference type="KEGG" id="more:E1B28_011554"/>
<comment type="caution">
    <text evidence="2">The sequence shown here is derived from an EMBL/GenBank/DDBJ whole genome shotgun (WGS) entry which is preliminary data.</text>
</comment>
<dbReference type="EMBL" id="CM032187">
    <property type="protein sequence ID" value="KAG7089921.1"/>
    <property type="molecule type" value="Genomic_DNA"/>
</dbReference>
<gene>
    <name evidence="2" type="ORF">E1B28_011554</name>
</gene>
<protein>
    <submittedName>
        <fullName evidence="2">Uncharacterized protein</fullName>
    </submittedName>
</protein>
<keyword evidence="3" id="KW-1185">Reference proteome</keyword>
<proteinExistence type="predicted"/>
<evidence type="ECO:0000256" key="1">
    <source>
        <dbReference type="SAM" id="SignalP"/>
    </source>
</evidence>
<reference evidence="2" key="1">
    <citation type="journal article" date="2021" name="Genome Biol. Evol.">
        <title>The assembled and annotated genome of the fairy-ring fungus Marasmius oreades.</title>
        <authorList>
            <person name="Hiltunen M."/>
            <person name="Ament-Velasquez S.L."/>
            <person name="Johannesson H."/>
        </authorList>
    </citation>
    <scope>NUCLEOTIDE SEQUENCE</scope>
    <source>
        <strain evidence="2">03SP1</strain>
    </source>
</reference>
<name>A0A9P7RUB4_9AGAR</name>
<keyword evidence="1" id="KW-0732">Signal</keyword>
<feature type="signal peptide" evidence="1">
    <location>
        <begin position="1"/>
        <end position="24"/>
    </location>
</feature>
<feature type="chain" id="PRO_5040315821" evidence="1">
    <location>
        <begin position="25"/>
        <end position="206"/>
    </location>
</feature>
<evidence type="ECO:0000313" key="3">
    <source>
        <dbReference type="Proteomes" id="UP001049176"/>
    </source>
</evidence>
<accession>A0A9P7RUB4</accession>
<organism evidence="2 3">
    <name type="scientific">Marasmius oreades</name>
    <name type="common">fairy-ring Marasmius</name>
    <dbReference type="NCBI Taxonomy" id="181124"/>
    <lineage>
        <taxon>Eukaryota</taxon>
        <taxon>Fungi</taxon>
        <taxon>Dikarya</taxon>
        <taxon>Basidiomycota</taxon>
        <taxon>Agaricomycotina</taxon>
        <taxon>Agaricomycetes</taxon>
        <taxon>Agaricomycetidae</taxon>
        <taxon>Agaricales</taxon>
        <taxon>Marasmiineae</taxon>
        <taxon>Marasmiaceae</taxon>
        <taxon>Marasmius</taxon>
    </lineage>
</organism>
<dbReference type="GeneID" id="66080629"/>
<sequence length="206" mass="23324">MDYGTGSLMVLDAVLLSLAAIASSQQREIVIFPEIRFAGYDKVQVSHPVTGYELSLRGSVDYTIIEIDNVDNRKARLLRPEGSQVLFLKHRNAQVLFLLVKAKYRDPEQTFASHIPEAVGQAITLMKYMNITESRFCLSDGLNWRFYILKSEDGMLTCYGSALYCLSKDSLQESDQSLREIMQLICEWVWPTTPDLFVLAKSAGRV</sequence>
<dbReference type="OrthoDB" id="3144838at2759"/>